<proteinExistence type="predicted"/>
<keyword evidence="2" id="KW-0732">Signal</keyword>
<evidence type="ECO:0000313" key="4">
    <source>
        <dbReference type="Proteomes" id="UP000827721"/>
    </source>
</evidence>
<dbReference type="EMBL" id="JAFEMO010000005">
    <property type="protein sequence ID" value="KAH7569898.1"/>
    <property type="molecule type" value="Genomic_DNA"/>
</dbReference>
<evidence type="ECO:0000256" key="2">
    <source>
        <dbReference type="SAM" id="SignalP"/>
    </source>
</evidence>
<comment type="caution">
    <text evidence="3">The sequence shown here is derived from an EMBL/GenBank/DDBJ whole genome shotgun (WGS) entry which is preliminary data.</text>
</comment>
<name>A0ABQ8HZU7_9ROSI</name>
<reference evidence="3 4" key="1">
    <citation type="submission" date="2021-02" db="EMBL/GenBank/DDBJ databases">
        <title>Plant Genome Project.</title>
        <authorList>
            <person name="Zhang R.-G."/>
        </authorList>
    </citation>
    <scope>NUCLEOTIDE SEQUENCE [LARGE SCALE GENOMIC DNA]</scope>
    <source>
        <tissue evidence="3">Leaves</tissue>
    </source>
</reference>
<evidence type="ECO:0000313" key="3">
    <source>
        <dbReference type="EMBL" id="KAH7569898.1"/>
    </source>
</evidence>
<feature type="chain" id="PRO_5045285007" evidence="2">
    <location>
        <begin position="29"/>
        <end position="184"/>
    </location>
</feature>
<gene>
    <name evidence="3" type="ORF">JRO89_XS05G0015400</name>
</gene>
<feature type="compositionally biased region" description="Pro residues" evidence="1">
    <location>
        <begin position="173"/>
        <end position="184"/>
    </location>
</feature>
<evidence type="ECO:0000256" key="1">
    <source>
        <dbReference type="SAM" id="MobiDB-lite"/>
    </source>
</evidence>
<sequence length="184" mass="19650">MGRKTNSSLIILGFLFLMILQFFPRCLAARKLEDSPQPSSEVPASWIGGVENDHQSKSDVNGSKPRTAGSANGDYSPAGGVVNMPPTSFSRSVSSRQSNGSRTVTQNNNGVTTGNTTKWSDKQKVTNWNGHKSETESHEVNVTNNGNGGGQVYGPPNAPSYEAPNGPENPLFYFPPIPPPFASP</sequence>
<dbReference type="Proteomes" id="UP000827721">
    <property type="component" value="Unassembled WGS sequence"/>
</dbReference>
<feature type="region of interest" description="Disordered" evidence="1">
    <location>
        <begin position="33"/>
        <end position="184"/>
    </location>
</feature>
<feature type="signal peptide" evidence="2">
    <location>
        <begin position="1"/>
        <end position="28"/>
    </location>
</feature>
<accession>A0ABQ8HZU7</accession>
<protein>
    <submittedName>
        <fullName evidence="3">Uncharacterized protein</fullName>
    </submittedName>
</protein>
<feature type="compositionally biased region" description="Low complexity" evidence="1">
    <location>
        <begin position="88"/>
        <end position="117"/>
    </location>
</feature>
<keyword evidence="4" id="KW-1185">Reference proteome</keyword>
<organism evidence="3 4">
    <name type="scientific">Xanthoceras sorbifolium</name>
    <dbReference type="NCBI Taxonomy" id="99658"/>
    <lineage>
        <taxon>Eukaryota</taxon>
        <taxon>Viridiplantae</taxon>
        <taxon>Streptophyta</taxon>
        <taxon>Embryophyta</taxon>
        <taxon>Tracheophyta</taxon>
        <taxon>Spermatophyta</taxon>
        <taxon>Magnoliopsida</taxon>
        <taxon>eudicotyledons</taxon>
        <taxon>Gunneridae</taxon>
        <taxon>Pentapetalae</taxon>
        <taxon>rosids</taxon>
        <taxon>malvids</taxon>
        <taxon>Sapindales</taxon>
        <taxon>Sapindaceae</taxon>
        <taxon>Xanthoceroideae</taxon>
        <taxon>Xanthoceras</taxon>
    </lineage>
</organism>